<evidence type="ECO:0000259" key="9">
    <source>
        <dbReference type="Pfam" id="PF00884"/>
    </source>
</evidence>
<evidence type="ECO:0000256" key="7">
    <source>
        <dbReference type="SAM" id="MobiDB-lite"/>
    </source>
</evidence>
<dbReference type="InterPro" id="IPR017850">
    <property type="entry name" value="Alkaline_phosphatase_core_sf"/>
</dbReference>
<organism evidence="10 11">
    <name type="scientific">Knipowitschia caucasica</name>
    <name type="common">Caucasian dwarf goby</name>
    <name type="synonym">Pomatoschistus caucasicus</name>
    <dbReference type="NCBI Taxonomy" id="637954"/>
    <lineage>
        <taxon>Eukaryota</taxon>
        <taxon>Metazoa</taxon>
        <taxon>Chordata</taxon>
        <taxon>Craniata</taxon>
        <taxon>Vertebrata</taxon>
        <taxon>Euteleostomi</taxon>
        <taxon>Actinopterygii</taxon>
        <taxon>Neopterygii</taxon>
        <taxon>Teleostei</taxon>
        <taxon>Neoteleostei</taxon>
        <taxon>Acanthomorphata</taxon>
        <taxon>Gobiaria</taxon>
        <taxon>Gobiiformes</taxon>
        <taxon>Gobioidei</taxon>
        <taxon>Gobiidae</taxon>
        <taxon>Gobiinae</taxon>
        <taxon>Knipowitschia</taxon>
    </lineage>
</organism>
<feature type="domain" description="Sulfatase N-terminal" evidence="9">
    <location>
        <begin position="29"/>
        <end position="161"/>
    </location>
</feature>
<dbReference type="Proteomes" id="UP001497482">
    <property type="component" value="Chromosome 23"/>
</dbReference>
<name>A0AAV2LFU8_KNICA</name>
<dbReference type="EMBL" id="OZ035845">
    <property type="protein sequence ID" value="CAL1599100.1"/>
    <property type="molecule type" value="Genomic_DNA"/>
</dbReference>
<dbReference type="PANTHER" id="PTHR42693:SF42">
    <property type="entry name" value="ARYLSULFATASE G"/>
    <property type="match status" value="1"/>
</dbReference>
<dbReference type="PROSITE" id="PS00523">
    <property type="entry name" value="SULFATASE_1"/>
    <property type="match status" value="1"/>
</dbReference>
<comment type="similarity">
    <text evidence="2">Belongs to the sulfatase family.</text>
</comment>
<protein>
    <recommendedName>
        <fullName evidence="9">Sulfatase N-terminal domain-containing protein</fullName>
    </recommendedName>
</protein>
<dbReference type="Gene3D" id="3.40.720.10">
    <property type="entry name" value="Alkaline Phosphatase, subunit A"/>
    <property type="match status" value="1"/>
</dbReference>
<keyword evidence="5" id="KW-0378">Hydrolase</keyword>
<dbReference type="GO" id="GO:0046872">
    <property type="term" value="F:metal ion binding"/>
    <property type="evidence" value="ECO:0007669"/>
    <property type="project" value="UniProtKB-KW"/>
</dbReference>
<dbReference type="InterPro" id="IPR000917">
    <property type="entry name" value="Sulfatase_N"/>
</dbReference>
<evidence type="ECO:0000256" key="8">
    <source>
        <dbReference type="SAM" id="SignalP"/>
    </source>
</evidence>
<keyword evidence="11" id="KW-1185">Reference proteome</keyword>
<feature type="chain" id="PRO_5043774534" description="Sulfatase N-terminal domain-containing protein" evidence="8">
    <location>
        <begin position="28"/>
        <end position="255"/>
    </location>
</feature>
<dbReference type="SUPFAM" id="SSF53649">
    <property type="entry name" value="Alkaline phosphatase-like"/>
    <property type="match status" value="1"/>
</dbReference>
<proteinExistence type="inferred from homology"/>
<dbReference type="PANTHER" id="PTHR42693">
    <property type="entry name" value="ARYLSULFATASE FAMILY MEMBER"/>
    <property type="match status" value="1"/>
</dbReference>
<dbReference type="GO" id="GO:0004065">
    <property type="term" value="F:arylsulfatase activity"/>
    <property type="evidence" value="ECO:0007669"/>
    <property type="project" value="TreeGrafter"/>
</dbReference>
<keyword evidence="6" id="KW-0106">Calcium</keyword>
<keyword evidence="3" id="KW-0479">Metal-binding</keyword>
<keyword evidence="4 8" id="KW-0732">Signal</keyword>
<dbReference type="InterPro" id="IPR050738">
    <property type="entry name" value="Sulfatase"/>
</dbReference>
<accession>A0AAV2LFU8</accession>
<dbReference type="AlphaFoldDB" id="A0AAV2LFU8"/>
<evidence type="ECO:0000256" key="4">
    <source>
        <dbReference type="ARBA" id="ARBA00022729"/>
    </source>
</evidence>
<reference evidence="10 11" key="1">
    <citation type="submission" date="2024-04" db="EMBL/GenBank/DDBJ databases">
        <authorList>
            <person name="Waldvogel A.-M."/>
            <person name="Schoenle A."/>
        </authorList>
    </citation>
    <scope>NUCLEOTIDE SEQUENCE [LARGE SCALE GENOMIC DNA]</scope>
</reference>
<dbReference type="InterPro" id="IPR024607">
    <property type="entry name" value="Sulfatase_CS"/>
</dbReference>
<evidence type="ECO:0000256" key="5">
    <source>
        <dbReference type="ARBA" id="ARBA00022801"/>
    </source>
</evidence>
<evidence type="ECO:0000256" key="2">
    <source>
        <dbReference type="ARBA" id="ARBA00008779"/>
    </source>
</evidence>
<evidence type="ECO:0000313" key="10">
    <source>
        <dbReference type="EMBL" id="CAL1599100.1"/>
    </source>
</evidence>
<feature type="region of interest" description="Disordered" evidence="7">
    <location>
        <begin position="192"/>
        <end position="216"/>
    </location>
</feature>
<dbReference type="PROSITE" id="PS00149">
    <property type="entry name" value="SULFATASE_2"/>
    <property type="match status" value="1"/>
</dbReference>
<comment type="cofactor">
    <cofactor evidence="1">
        <name>Ca(2+)</name>
        <dbReference type="ChEBI" id="CHEBI:29108"/>
    </cofactor>
</comment>
<evidence type="ECO:0000256" key="1">
    <source>
        <dbReference type="ARBA" id="ARBA00001913"/>
    </source>
</evidence>
<dbReference type="Pfam" id="PF00884">
    <property type="entry name" value="Sulfatase"/>
    <property type="match status" value="1"/>
</dbReference>
<sequence length="255" mass="28074">MADVIGTLLLPSVFLCVLLMHLQDTAKKPNFIIILADDIGWGDLDANLNPEVRKNNTPNLNWMAQQGLRFTDFHSPASTCSPSRAALLTGRYGLRNGVTHNFAVNSVAGLPLSEVTFPQLLQAAGYHTAMIGKWHLGHNRPYSPTNRGFSYYLGVPYSNDMGCTDSPGYDLPHCPPCDTHSRLTFGLHTRDDPVRCPGPHPPRKEPSTPRLPSHQCTNKLYDRDSAELVLTSCFLVTLPQRDTGITVDSPHNSTS</sequence>
<feature type="signal peptide" evidence="8">
    <location>
        <begin position="1"/>
        <end position="27"/>
    </location>
</feature>
<evidence type="ECO:0000256" key="3">
    <source>
        <dbReference type="ARBA" id="ARBA00022723"/>
    </source>
</evidence>
<gene>
    <name evidence="10" type="ORF">KC01_LOCUS27425</name>
</gene>
<evidence type="ECO:0000313" key="11">
    <source>
        <dbReference type="Proteomes" id="UP001497482"/>
    </source>
</evidence>
<evidence type="ECO:0000256" key="6">
    <source>
        <dbReference type="ARBA" id="ARBA00022837"/>
    </source>
</evidence>